<keyword evidence="2" id="KW-1185">Reference proteome</keyword>
<evidence type="ECO:0000313" key="2">
    <source>
        <dbReference type="Proteomes" id="UP000464318"/>
    </source>
</evidence>
<reference evidence="1 2" key="1">
    <citation type="submission" date="2018-04" db="EMBL/GenBank/DDBJ databases">
        <title>Characteristic and Complete Genome Sequencing of A Novel Member of Infective Endocarditis Causative Bacteria: Bergeyella cardium QL-PH.</title>
        <authorList>
            <person name="Pan H."/>
            <person name="Sun E."/>
            <person name="Zhang Y."/>
        </authorList>
    </citation>
    <scope>NUCLEOTIDE SEQUENCE [LARGE SCALE GENOMIC DNA]</scope>
    <source>
        <strain evidence="1 2">HPQL</strain>
    </source>
</reference>
<sequence>MVFLIGKINWWQTLRINFKAFGFSDALKFPIVVFYGFKIKKFSGEIKLNIPIKFGILSFGHPYEIFSRSNKSGEASILGTMEINGSTQFGVDTKLYINKGGHLTLGHINSFGSESQIICFNKIHFGNWVQCGSHCMFVDTNFHPLKNVATHQSITMSGSIEIGSFNYIGIRTTIRMGTKTAKHTLIASNSLLNKDYTSLGEQNLLGGIPAIKLKEGIIRDWETEMTDLENYLKL</sequence>
<accession>A0A6P1QU10</accession>
<dbReference type="OrthoDB" id="9814490at2"/>
<name>A0A6P1QU10_9FLAO</name>
<proteinExistence type="predicted"/>
<dbReference type="AlphaFoldDB" id="A0A6P1QU10"/>
<dbReference type="KEGG" id="bcad:DBX24_03290"/>
<organism evidence="1 2">
    <name type="scientific">Bergeyella cardium</name>
    <dbReference type="NCBI Taxonomy" id="1585976"/>
    <lineage>
        <taxon>Bacteria</taxon>
        <taxon>Pseudomonadati</taxon>
        <taxon>Bacteroidota</taxon>
        <taxon>Flavobacteriia</taxon>
        <taxon>Flavobacteriales</taxon>
        <taxon>Weeksellaceae</taxon>
        <taxon>Bergeyella</taxon>
    </lineage>
</organism>
<dbReference type="InterPro" id="IPR011004">
    <property type="entry name" value="Trimer_LpxA-like_sf"/>
</dbReference>
<dbReference type="SUPFAM" id="SSF51161">
    <property type="entry name" value="Trimeric LpxA-like enzymes"/>
    <property type="match status" value="1"/>
</dbReference>
<evidence type="ECO:0000313" key="1">
    <source>
        <dbReference type="EMBL" id="QHN64988.1"/>
    </source>
</evidence>
<dbReference type="Proteomes" id="UP000464318">
    <property type="component" value="Chromosome"/>
</dbReference>
<dbReference type="RefSeq" id="WP_160223979.1">
    <property type="nucleotide sequence ID" value="NZ_CP029149.1"/>
</dbReference>
<keyword evidence="1" id="KW-0808">Transferase</keyword>
<dbReference type="EMBL" id="CP029149">
    <property type="protein sequence ID" value="QHN64988.1"/>
    <property type="molecule type" value="Genomic_DNA"/>
</dbReference>
<dbReference type="GO" id="GO:0016740">
    <property type="term" value="F:transferase activity"/>
    <property type="evidence" value="ECO:0007669"/>
    <property type="project" value="UniProtKB-KW"/>
</dbReference>
<dbReference type="Gene3D" id="2.160.10.10">
    <property type="entry name" value="Hexapeptide repeat proteins"/>
    <property type="match status" value="1"/>
</dbReference>
<protein>
    <submittedName>
        <fullName evidence="1">Transferase</fullName>
    </submittedName>
</protein>
<gene>
    <name evidence="1" type="ORF">DBX24_03290</name>
</gene>